<accession>A0A939KN23</accession>
<evidence type="ECO:0000256" key="1">
    <source>
        <dbReference type="SAM" id="Phobius"/>
    </source>
</evidence>
<keyword evidence="3" id="KW-1185">Reference proteome</keyword>
<keyword evidence="1" id="KW-1133">Transmembrane helix</keyword>
<protein>
    <submittedName>
        <fullName evidence="2">Flp family type IVb pilin</fullName>
    </submittedName>
</protein>
<organism evidence="2 3">
    <name type="scientific">Arthrobacter cavernae</name>
    <dbReference type="NCBI Taxonomy" id="2817681"/>
    <lineage>
        <taxon>Bacteria</taxon>
        <taxon>Bacillati</taxon>
        <taxon>Actinomycetota</taxon>
        <taxon>Actinomycetes</taxon>
        <taxon>Micrococcales</taxon>
        <taxon>Micrococcaceae</taxon>
        <taxon>Arthrobacter</taxon>
    </lineage>
</organism>
<keyword evidence="1" id="KW-0812">Transmembrane</keyword>
<dbReference type="AlphaFoldDB" id="A0A939KN23"/>
<dbReference type="InterPro" id="IPR007047">
    <property type="entry name" value="Flp_Fap"/>
</dbReference>
<gene>
    <name evidence="2" type="ORF">J1902_04310</name>
</gene>
<name>A0A939KN23_9MICC</name>
<keyword evidence="1" id="KW-0472">Membrane</keyword>
<dbReference type="RefSeq" id="WP_207615019.1">
    <property type="nucleotide sequence ID" value="NZ_JAFNLL010000007.1"/>
</dbReference>
<feature type="transmembrane region" description="Helical" evidence="1">
    <location>
        <begin position="21"/>
        <end position="45"/>
    </location>
</feature>
<proteinExistence type="predicted"/>
<sequence length="63" mass="6474">MKRKLSQMISLLASERGATATEYSILAGFIAMIIVAGVGVFGLALDGYFGELANGVKAALGLP</sequence>
<reference evidence="2" key="1">
    <citation type="submission" date="2021-03" db="EMBL/GenBank/DDBJ databases">
        <title>A new species, PO-11, isolated from a karst cave deposit.</title>
        <authorList>
            <person name="Zhaoxiaoyong W."/>
        </authorList>
    </citation>
    <scope>NUCLEOTIDE SEQUENCE</scope>
    <source>
        <strain evidence="2">PO-11</strain>
    </source>
</reference>
<evidence type="ECO:0000313" key="3">
    <source>
        <dbReference type="Proteomes" id="UP000664164"/>
    </source>
</evidence>
<evidence type="ECO:0000313" key="2">
    <source>
        <dbReference type="EMBL" id="MBO1267210.1"/>
    </source>
</evidence>
<dbReference type="EMBL" id="JAFNLL010000007">
    <property type="protein sequence ID" value="MBO1267210.1"/>
    <property type="molecule type" value="Genomic_DNA"/>
</dbReference>
<dbReference type="Proteomes" id="UP000664164">
    <property type="component" value="Unassembled WGS sequence"/>
</dbReference>
<dbReference type="Pfam" id="PF04964">
    <property type="entry name" value="Flp_Fap"/>
    <property type="match status" value="1"/>
</dbReference>
<comment type="caution">
    <text evidence="2">The sequence shown here is derived from an EMBL/GenBank/DDBJ whole genome shotgun (WGS) entry which is preliminary data.</text>
</comment>